<protein>
    <submittedName>
        <fullName evidence="1">Uncharacterized protein</fullName>
    </submittedName>
</protein>
<dbReference type="Proteomes" id="UP001457282">
    <property type="component" value="Unassembled WGS sequence"/>
</dbReference>
<accession>A0AAW1VUN0</accession>
<reference evidence="1 2" key="1">
    <citation type="journal article" date="2023" name="G3 (Bethesda)">
        <title>A chromosome-length genome assembly and annotation of blackberry (Rubus argutus, cv. 'Hillquist').</title>
        <authorList>
            <person name="Bruna T."/>
            <person name="Aryal R."/>
            <person name="Dudchenko O."/>
            <person name="Sargent D.J."/>
            <person name="Mead D."/>
            <person name="Buti M."/>
            <person name="Cavallini A."/>
            <person name="Hytonen T."/>
            <person name="Andres J."/>
            <person name="Pham M."/>
            <person name="Weisz D."/>
            <person name="Mascagni F."/>
            <person name="Usai G."/>
            <person name="Natali L."/>
            <person name="Bassil N."/>
            <person name="Fernandez G.E."/>
            <person name="Lomsadze A."/>
            <person name="Armour M."/>
            <person name="Olukolu B."/>
            <person name="Poorten T."/>
            <person name="Britton C."/>
            <person name="Davik J."/>
            <person name="Ashrafi H."/>
            <person name="Aiden E.L."/>
            <person name="Borodovsky M."/>
            <person name="Worthington M."/>
        </authorList>
    </citation>
    <scope>NUCLEOTIDE SEQUENCE [LARGE SCALE GENOMIC DNA]</scope>
    <source>
        <strain evidence="1">PI 553951</strain>
    </source>
</reference>
<dbReference type="PROSITE" id="PS51257">
    <property type="entry name" value="PROKAR_LIPOPROTEIN"/>
    <property type="match status" value="1"/>
</dbReference>
<dbReference type="AlphaFoldDB" id="A0AAW1VUN0"/>
<gene>
    <name evidence="1" type="ORF">M0R45_034492</name>
</gene>
<sequence>MGRVVETGPGPPACWALLGLAMYGCWACGRLARLCGLLGLGLPDLWLEAGGDTTSGSIARLRLAAALENRGSIAAAFGRLDPVIDRRGRSGSVRIEASRIGTCGSGIDR</sequence>
<comment type="caution">
    <text evidence="1">The sequence shown here is derived from an EMBL/GenBank/DDBJ whole genome shotgun (WGS) entry which is preliminary data.</text>
</comment>
<name>A0AAW1VUN0_RUBAR</name>
<organism evidence="1 2">
    <name type="scientific">Rubus argutus</name>
    <name type="common">Southern blackberry</name>
    <dbReference type="NCBI Taxonomy" id="59490"/>
    <lineage>
        <taxon>Eukaryota</taxon>
        <taxon>Viridiplantae</taxon>
        <taxon>Streptophyta</taxon>
        <taxon>Embryophyta</taxon>
        <taxon>Tracheophyta</taxon>
        <taxon>Spermatophyta</taxon>
        <taxon>Magnoliopsida</taxon>
        <taxon>eudicotyledons</taxon>
        <taxon>Gunneridae</taxon>
        <taxon>Pentapetalae</taxon>
        <taxon>rosids</taxon>
        <taxon>fabids</taxon>
        <taxon>Rosales</taxon>
        <taxon>Rosaceae</taxon>
        <taxon>Rosoideae</taxon>
        <taxon>Rosoideae incertae sedis</taxon>
        <taxon>Rubus</taxon>
    </lineage>
</organism>
<evidence type="ECO:0000313" key="1">
    <source>
        <dbReference type="EMBL" id="KAK9910534.1"/>
    </source>
</evidence>
<proteinExistence type="predicted"/>
<dbReference type="EMBL" id="JBEDUW010000007">
    <property type="protein sequence ID" value="KAK9910534.1"/>
    <property type="molecule type" value="Genomic_DNA"/>
</dbReference>
<evidence type="ECO:0000313" key="2">
    <source>
        <dbReference type="Proteomes" id="UP001457282"/>
    </source>
</evidence>
<keyword evidence="2" id="KW-1185">Reference proteome</keyword>